<name>A0A917A346_9RHOB</name>
<evidence type="ECO:0000256" key="3">
    <source>
        <dbReference type="ARBA" id="ARBA00022448"/>
    </source>
</evidence>
<organism evidence="9 10">
    <name type="scientific">Primorskyibacter flagellatus</name>
    <dbReference type="NCBI Taxonomy" id="1387277"/>
    <lineage>
        <taxon>Bacteria</taxon>
        <taxon>Pseudomonadati</taxon>
        <taxon>Pseudomonadota</taxon>
        <taxon>Alphaproteobacteria</taxon>
        <taxon>Rhodobacterales</taxon>
        <taxon>Roseobacteraceae</taxon>
        <taxon>Primorskyibacter</taxon>
    </lineage>
</organism>
<sequence>MPDWLPEGVTSFGLAVLLVTVFIAGVVYGFAGFGAALIFLPVAARVVPLEIAIASFNVSAIASLFTVVPKAWREVDRPAVTLQIVTACLSATAGIWVLKHADVTALRWAVVAVISATLVALISGWRYAATPGRRTRAGVGLAAGFLGGATGLLGPAVVIFQLAGRDGAVRSRASTLVFLTVTSVLLLPLMAAQGVVTWAVVPLGLLMLVPYGAGTVLGRRLFRPEREGLYRTAAYILIAAAVILGLPLLD</sequence>
<dbReference type="Proteomes" id="UP000612855">
    <property type="component" value="Unassembled WGS sequence"/>
</dbReference>
<feature type="transmembrane region" description="Helical" evidence="8">
    <location>
        <begin position="12"/>
        <end position="40"/>
    </location>
</feature>
<evidence type="ECO:0000256" key="6">
    <source>
        <dbReference type="ARBA" id="ARBA00022989"/>
    </source>
</evidence>
<keyword evidence="7 8" id="KW-0472">Membrane</keyword>
<comment type="subcellular location">
    <subcellularLocation>
        <location evidence="1 8">Cell membrane</location>
        <topology evidence="1 8">Multi-pass membrane protein</topology>
    </subcellularLocation>
</comment>
<evidence type="ECO:0000256" key="4">
    <source>
        <dbReference type="ARBA" id="ARBA00022475"/>
    </source>
</evidence>
<dbReference type="InterPro" id="IPR002781">
    <property type="entry name" value="TM_pro_TauE-like"/>
</dbReference>
<feature type="transmembrane region" description="Helical" evidence="8">
    <location>
        <begin position="175"/>
        <end position="192"/>
    </location>
</feature>
<proteinExistence type="inferred from homology"/>
<reference evidence="10" key="1">
    <citation type="journal article" date="2019" name="Int. J. Syst. Evol. Microbiol.">
        <title>The Global Catalogue of Microorganisms (GCM) 10K type strain sequencing project: providing services to taxonomists for standard genome sequencing and annotation.</title>
        <authorList>
            <consortium name="The Broad Institute Genomics Platform"/>
            <consortium name="The Broad Institute Genome Sequencing Center for Infectious Disease"/>
            <person name="Wu L."/>
            <person name="Ma J."/>
        </authorList>
    </citation>
    <scope>NUCLEOTIDE SEQUENCE [LARGE SCALE GENOMIC DNA]</scope>
    <source>
        <strain evidence="10">CGMCC 1.12664</strain>
    </source>
</reference>
<comment type="caution">
    <text evidence="9">The sequence shown here is derived from an EMBL/GenBank/DDBJ whole genome shotgun (WGS) entry which is preliminary data.</text>
</comment>
<evidence type="ECO:0000256" key="7">
    <source>
        <dbReference type="ARBA" id="ARBA00023136"/>
    </source>
</evidence>
<dbReference type="RefSeq" id="WP_188476486.1">
    <property type="nucleotide sequence ID" value="NZ_BMFJ01000001.1"/>
</dbReference>
<keyword evidence="5 8" id="KW-0812">Transmembrane</keyword>
<comment type="similarity">
    <text evidence="2 8">Belongs to the 4-toluene sulfonate uptake permease (TSUP) (TC 2.A.102) family.</text>
</comment>
<dbReference type="InterPro" id="IPR052017">
    <property type="entry name" value="TSUP"/>
</dbReference>
<gene>
    <name evidence="9" type="ORF">GCM10011360_09130</name>
</gene>
<keyword evidence="6 8" id="KW-1133">Transmembrane helix</keyword>
<feature type="transmembrane region" description="Helical" evidence="8">
    <location>
        <begin position="80"/>
        <end position="98"/>
    </location>
</feature>
<keyword evidence="10" id="KW-1185">Reference proteome</keyword>
<accession>A0A917A346</accession>
<feature type="transmembrane region" description="Helical" evidence="8">
    <location>
        <begin position="137"/>
        <end position="163"/>
    </location>
</feature>
<evidence type="ECO:0000256" key="5">
    <source>
        <dbReference type="ARBA" id="ARBA00022692"/>
    </source>
</evidence>
<evidence type="ECO:0000256" key="1">
    <source>
        <dbReference type="ARBA" id="ARBA00004651"/>
    </source>
</evidence>
<feature type="transmembrane region" description="Helical" evidence="8">
    <location>
        <begin position="47"/>
        <end position="68"/>
    </location>
</feature>
<evidence type="ECO:0000256" key="8">
    <source>
        <dbReference type="RuleBase" id="RU363041"/>
    </source>
</evidence>
<dbReference type="PANTHER" id="PTHR30269">
    <property type="entry name" value="TRANSMEMBRANE PROTEIN YFCA"/>
    <property type="match status" value="1"/>
</dbReference>
<dbReference type="EMBL" id="BMFJ01000001">
    <property type="protein sequence ID" value="GGE22827.1"/>
    <property type="molecule type" value="Genomic_DNA"/>
</dbReference>
<evidence type="ECO:0000313" key="9">
    <source>
        <dbReference type="EMBL" id="GGE22827.1"/>
    </source>
</evidence>
<feature type="transmembrane region" description="Helical" evidence="8">
    <location>
        <begin position="229"/>
        <end position="249"/>
    </location>
</feature>
<dbReference type="Pfam" id="PF01925">
    <property type="entry name" value="TauE"/>
    <property type="match status" value="1"/>
</dbReference>
<keyword evidence="4 8" id="KW-1003">Cell membrane</keyword>
<keyword evidence="3" id="KW-0813">Transport</keyword>
<protein>
    <recommendedName>
        <fullName evidence="8">Probable membrane transporter protein</fullName>
    </recommendedName>
</protein>
<dbReference type="GO" id="GO:0005886">
    <property type="term" value="C:plasma membrane"/>
    <property type="evidence" value="ECO:0007669"/>
    <property type="project" value="UniProtKB-SubCell"/>
</dbReference>
<evidence type="ECO:0000313" key="10">
    <source>
        <dbReference type="Proteomes" id="UP000612855"/>
    </source>
</evidence>
<feature type="transmembrane region" description="Helical" evidence="8">
    <location>
        <begin position="198"/>
        <end position="217"/>
    </location>
</feature>
<feature type="transmembrane region" description="Helical" evidence="8">
    <location>
        <begin position="105"/>
        <end position="125"/>
    </location>
</feature>
<evidence type="ECO:0000256" key="2">
    <source>
        <dbReference type="ARBA" id="ARBA00009142"/>
    </source>
</evidence>
<dbReference type="PANTHER" id="PTHR30269:SF37">
    <property type="entry name" value="MEMBRANE TRANSPORTER PROTEIN"/>
    <property type="match status" value="1"/>
</dbReference>
<dbReference type="AlphaFoldDB" id="A0A917A346"/>